<feature type="non-terminal residue" evidence="1">
    <location>
        <position position="1"/>
    </location>
</feature>
<accession>A0A2P5EMC5</accession>
<keyword evidence="2" id="KW-1185">Reference proteome</keyword>
<reference evidence="2" key="1">
    <citation type="submission" date="2016-06" db="EMBL/GenBank/DDBJ databases">
        <title>Parallel loss of symbiosis genes in relatives of nitrogen-fixing non-legume Parasponia.</title>
        <authorList>
            <person name="Van Velzen R."/>
            <person name="Holmer R."/>
            <person name="Bu F."/>
            <person name="Rutten L."/>
            <person name="Van Zeijl A."/>
            <person name="Liu W."/>
            <person name="Santuari L."/>
            <person name="Cao Q."/>
            <person name="Sharma T."/>
            <person name="Shen D."/>
            <person name="Roswanjaya Y."/>
            <person name="Wardhani T."/>
            <person name="Kalhor M.S."/>
            <person name="Jansen J."/>
            <person name="Van den Hoogen J."/>
            <person name="Gungor B."/>
            <person name="Hartog M."/>
            <person name="Hontelez J."/>
            <person name="Verver J."/>
            <person name="Yang W.-C."/>
            <person name="Schijlen E."/>
            <person name="Repin R."/>
            <person name="Schilthuizen M."/>
            <person name="Schranz E."/>
            <person name="Heidstra R."/>
            <person name="Miyata K."/>
            <person name="Fedorova E."/>
            <person name="Kohlen W."/>
            <person name="Bisseling T."/>
            <person name="Smit S."/>
            <person name="Geurts R."/>
        </authorList>
    </citation>
    <scope>NUCLEOTIDE SEQUENCE [LARGE SCALE GENOMIC DNA]</scope>
    <source>
        <strain evidence="2">cv. RG33-2</strain>
    </source>
</reference>
<gene>
    <name evidence="1" type="ORF">TorRG33x02_175180</name>
</gene>
<dbReference type="InParanoid" id="A0A2P5EMC5"/>
<evidence type="ECO:0000313" key="1">
    <source>
        <dbReference type="EMBL" id="PON86686.1"/>
    </source>
</evidence>
<evidence type="ECO:0000313" key="2">
    <source>
        <dbReference type="Proteomes" id="UP000237000"/>
    </source>
</evidence>
<protein>
    <submittedName>
        <fullName evidence="1">Uncharacterized protein</fullName>
    </submittedName>
</protein>
<dbReference type="AlphaFoldDB" id="A0A2P5EMC5"/>
<organism evidence="1 2">
    <name type="scientific">Trema orientale</name>
    <name type="common">Charcoal tree</name>
    <name type="synonym">Celtis orientalis</name>
    <dbReference type="NCBI Taxonomy" id="63057"/>
    <lineage>
        <taxon>Eukaryota</taxon>
        <taxon>Viridiplantae</taxon>
        <taxon>Streptophyta</taxon>
        <taxon>Embryophyta</taxon>
        <taxon>Tracheophyta</taxon>
        <taxon>Spermatophyta</taxon>
        <taxon>Magnoliopsida</taxon>
        <taxon>eudicotyledons</taxon>
        <taxon>Gunneridae</taxon>
        <taxon>Pentapetalae</taxon>
        <taxon>rosids</taxon>
        <taxon>fabids</taxon>
        <taxon>Rosales</taxon>
        <taxon>Cannabaceae</taxon>
        <taxon>Trema</taxon>
    </lineage>
</organism>
<proteinExistence type="predicted"/>
<name>A0A2P5EMC5_TREOI</name>
<sequence length="127" mass="14520">TKAKGFVATLEEFQEPYGLRHLAKITQTLPIFSSPSQHLDPWNPSHPNAIYLRPLPLSPNRNRSCHPLLCLRPLRAQGKRECLMPFFENRTYLTTLNLSCRGISFPRLAPSFSSLHPSRDSTPHRKC</sequence>
<dbReference type="EMBL" id="JXTC01000128">
    <property type="protein sequence ID" value="PON86686.1"/>
    <property type="molecule type" value="Genomic_DNA"/>
</dbReference>
<comment type="caution">
    <text evidence="1">The sequence shown here is derived from an EMBL/GenBank/DDBJ whole genome shotgun (WGS) entry which is preliminary data.</text>
</comment>
<dbReference type="Proteomes" id="UP000237000">
    <property type="component" value="Unassembled WGS sequence"/>
</dbReference>